<keyword evidence="3 11" id="KW-0812">Transmembrane</keyword>
<proteinExistence type="predicted"/>
<dbReference type="FunFam" id="3.40.190.10:FF:000054">
    <property type="entry name" value="Glutamate receptor"/>
    <property type="match status" value="1"/>
</dbReference>
<dbReference type="GO" id="GO:0015276">
    <property type="term" value="F:ligand-gated monoatomic ion channel activity"/>
    <property type="evidence" value="ECO:0007669"/>
    <property type="project" value="InterPro"/>
</dbReference>
<dbReference type="Gene3D" id="3.40.50.2300">
    <property type="match status" value="2"/>
</dbReference>
<evidence type="ECO:0000256" key="9">
    <source>
        <dbReference type="ARBA" id="ARBA00023286"/>
    </source>
</evidence>
<dbReference type="PANTHER" id="PTHR34836">
    <property type="entry name" value="OS06G0188250 PROTEIN"/>
    <property type="match status" value="1"/>
</dbReference>
<evidence type="ECO:0000256" key="1">
    <source>
        <dbReference type="ARBA" id="ARBA00004141"/>
    </source>
</evidence>
<dbReference type="SUPFAM" id="SSF53822">
    <property type="entry name" value="Periplasmic binding protein-like I"/>
    <property type="match status" value="1"/>
</dbReference>
<gene>
    <name evidence="13" type="ORF">DCAF_LOCUS23203</name>
</gene>
<keyword evidence="9" id="KW-1071">Ligand-gated ion channel</keyword>
<dbReference type="Pfam" id="PF01094">
    <property type="entry name" value="ANF_receptor"/>
    <property type="match status" value="1"/>
</dbReference>
<comment type="subcellular location">
    <subcellularLocation>
        <location evidence="1">Membrane</location>
        <topology evidence="1">Multi-pass membrane protein</topology>
    </subcellularLocation>
</comment>
<dbReference type="InterPro" id="IPR044440">
    <property type="entry name" value="GABAb_receptor_plant_PBP1"/>
</dbReference>
<feature type="transmembrane region" description="Helical" evidence="11">
    <location>
        <begin position="494"/>
        <end position="512"/>
    </location>
</feature>
<evidence type="ECO:0000256" key="4">
    <source>
        <dbReference type="ARBA" id="ARBA00022989"/>
    </source>
</evidence>
<protein>
    <recommendedName>
        <fullName evidence="12">Ionotropic glutamate receptor C-terminal domain-containing protein</fullName>
    </recommendedName>
</protein>
<reference evidence="13 14" key="1">
    <citation type="submission" date="2024-01" db="EMBL/GenBank/DDBJ databases">
        <authorList>
            <person name="Waweru B."/>
        </authorList>
    </citation>
    <scope>NUCLEOTIDE SEQUENCE [LARGE SCALE GENOMIC DNA]</scope>
</reference>
<evidence type="ECO:0000256" key="11">
    <source>
        <dbReference type="SAM" id="Phobius"/>
    </source>
</evidence>
<dbReference type="Gene3D" id="1.10.287.70">
    <property type="match status" value="1"/>
</dbReference>
<feature type="domain" description="Ionotropic glutamate receptor C-terminal" evidence="12">
    <location>
        <begin position="376"/>
        <end position="545"/>
    </location>
</feature>
<dbReference type="InterPro" id="IPR001320">
    <property type="entry name" value="Iontro_rcpt_C"/>
</dbReference>
<dbReference type="Gene3D" id="3.40.190.10">
    <property type="entry name" value="Periplasmic binding protein-like II"/>
    <property type="match status" value="1"/>
</dbReference>
<evidence type="ECO:0000259" key="12">
    <source>
        <dbReference type="SMART" id="SM00079"/>
    </source>
</evidence>
<evidence type="ECO:0000256" key="7">
    <source>
        <dbReference type="ARBA" id="ARBA00023170"/>
    </source>
</evidence>
<name>A0AAV1SGA0_9ROSI</name>
<keyword evidence="7" id="KW-0675">Receptor</keyword>
<keyword evidence="6 11" id="KW-0472">Membrane</keyword>
<evidence type="ECO:0000313" key="14">
    <source>
        <dbReference type="Proteomes" id="UP001314170"/>
    </source>
</evidence>
<keyword evidence="2" id="KW-0813">Transport</keyword>
<evidence type="ECO:0000256" key="10">
    <source>
        <dbReference type="ARBA" id="ARBA00023303"/>
    </source>
</evidence>
<dbReference type="SUPFAM" id="SSF53850">
    <property type="entry name" value="Periplasmic binding protein-like II"/>
    <property type="match status" value="1"/>
</dbReference>
<dbReference type="InterPro" id="IPR015683">
    <property type="entry name" value="Ionotropic_Glu_rcpt"/>
</dbReference>
<sequence length="545" mass="62202">MEIAVQKFKNESTNHKLYLYFQDSQRSPLQVARAAEKLIEDNEVEVIIGMERWEEAALVADIGSQAKVSVLSFSAPAIIPPLASSRWPFLIRMAHNDSQQIRCIAAVIQSYNWRRVITVYGDYAYVGDSGMLALLSKALQDGALTKLLSGKIQSRVFIVLQSVLPMMIHLFREAKTMEFAGNDAVWILTYTVTSVLDNVNTSVIYSRDGALGIKNYYHENTSSYQNIQTQFRQKFISEYPEEGYYEPGFYALRAYDRIATIIQAMERTSSNNSSPKMLLNNILSTNFVGLIGEIQFKAGELSRIHMPRIVNVVGRRYKELDFWTPDFGFSNKPVVTKGEAEKSTDSVRLKWTVNWSGDLQRNPKGCLMPSNAKRMIIGIPGRTSFEKFVKVSTNTAGKKKYDGFCIELFRKVQGVLEYDLPFDFEPYNGNYDDLVDHLYNKTYDAIVGDVTILANRSDKVEFTQPYAESGLSMIVPDKSEESTWIFMKPFTKEMWLATGSILIYTMFVVWFLEHHTNPEFKGQLKKQIGTALWYTFSSLYFAHSK</sequence>
<dbReference type="SMART" id="SM00079">
    <property type="entry name" value="PBPe"/>
    <property type="match status" value="1"/>
</dbReference>
<accession>A0AAV1SGA0</accession>
<dbReference type="AlphaFoldDB" id="A0AAV1SGA0"/>
<keyword evidence="5" id="KW-0406">Ion transport</keyword>
<keyword evidence="8" id="KW-0325">Glycoprotein</keyword>
<dbReference type="CDD" id="cd19990">
    <property type="entry name" value="PBP1_GABAb_receptor_plant"/>
    <property type="match status" value="1"/>
</dbReference>
<keyword evidence="10" id="KW-0407">Ion channel</keyword>
<evidence type="ECO:0000256" key="8">
    <source>
        <dbReference type="ARBA" id="ARBA00023180"/>
    </source>
</evidence>
<keyword evidence="14" id="KW-1185">Reference proteome</keyword>
<dbReference type="PANTHER" id="PTHR34836:SF9">
    <property type="entry name" value="RECEPTOR LIGAND BINDING REGION DOMAIN-CONTAINING PROTEIN"/>
    <property type="match status" value="1"/>
</dbReference>
<evidence type="ECO:0000256" key="2">
    <source>
        <dbReference type="ARBA" id="ARBA00022448"/>
    </source>
</evidence>
<dbReference type="EMBL" id="CAWUPB010001184">
    <property type="protein sequence ID" value="CAK7350471.1"/>
    <property type="molecule type" value="Genomic_DNA"/>
</dbReference>
<dbReference type="InterPro" id="IPR019594">
    <property type="entry name" value="Glu/Gly-bd"/>
</dbReference>
<dbReference type="GO" id="GO:0016020">
    <property type="term" value="C:membrane"/>
    <property type="evidence" value="ECO:0007669"/>
    <property type="project" value="UniProtKB-SubCell"/>
</dbReference>
<comment type="caution">
    <text evidence="13">The sequence shown here is derived from an EMBL/GenBank/DDBJ whole genome shotgun (WGS) entry which is preliminary data.</text>
</comment>
<dbReference type="Proteomes" id="UP001314170">
    <property type="component" value="Unassembled WGS sequence"/>
</dbReference>
<evidence type="ECO:0000256" key="6">
    <source>
        <dbReference type="ARBA" id="ARBA00023136"/>
    </source>
</evidence>
<dbReference type="InterPro" id="IPR028082">
    <property type="entry name" value="Peripla_BP_I"/>
</dbReference>
<organism evidence="13 14">
    <name type="scientific">Dovyalis caffra</name>
    <dbReference type="NCBI Taxonomy" id="77055"/>
    <lineage>
        <taxon>Eukaryota</taxon>
        <taxon>Viridiplantae</taxon>
        <taxon>Streptophyta</taxon>
        <taxon>Embryophyta</taxon>
        <taxon>Tracheophyta</taxon>
        <taxon>Spermatophyta</taxon>
        <taxon>Magnoliopsida</taxon>
        <taxon>eudicotyledons</taxon>
        <taxon>Gunneridae</taxon>
        <taxon>Pentapetalae</taxon>
        <taxon>rosids</taxon>
        <taxon>fabids</taxon>
        <taxon>Malpighiales</taxon>
        <taxon>Salicaceae</taxon>
        <taxon>Flacourtieae</taxon>
        <taxon>Dovyalis</taxon>
    </lineage>
</organism>
<keyword evidence="4 11" id="KW-1133">Transmembrane helix</keyword>
<dbReference type="Pfam" id="PF10613">
    <property type="entry name" value="Lig_chan-Glu_bd"/>
    <property type="match status" value="1"/>
</dbReference>
<dbReference type="InterPro" id="IPR001828">
    <property type="entry name" value="ANF_lig-bd_rcpt"/>
</dbReference>
<evidence type="ECO:0000313" key="13">
    <source>
        <dbReference type="EMBL" id="CAK7350471.1"/>
    </source>
</evidence>
<evidence type="ECO:0000256" key="5">
    <source>
        <dbReference type="ARBA" id="ARBA00023065"/>
    </source>
</evidence>
<evidence type="ECO:0000256" key="3">
    <source>
        <dbReference type="ARBA" id="ARBA00022692"/>
    </source>
</evidence>